<protein>
    <submittedName>
        <fullName evidence="2">Uncharacterized protein</fullName>
    </submittedName>
</protein>
<keyword evidence="1" id="KW-0812">Transmembrane</keyword>
<dbReference type="InterPro" id="IPR053101">
    <property type="entry name" value="TM221"/>
</dbReference>
<dbReference type="EMBL" id="JAVHJS010000001">
    <property type="protein sequence ID" value="KAK2869114.1"/>
    <property type="molecule type" value="Genomic_DNA"/>
</dbReference>
<dbReference type="InterPro" id="IPR029201">
    <property type="entry name" value="Jiraiya"/>
</dbReference>
<proteinExistence type="predicted"/>
<dbReference type="PANTHER" id="PTHR36132:SF1">
    <property type="entry name" value="TRANSMEMBRANE PROTEIN 221"/>
    <property type="match status" value="1"/>
</dbReference>
<dbReference type="AlphaFoldDB" id="A0AA88P200"/>
<feature type="transmembrane region" description="Helical" evidence="1">
    <location>
        <begin position="102"/>
        <end position="130"/>
    </location>
</feature>
<organism evidence="2 3">
    <name type="scientific">Tachysurus vachellii</name>
    <name type="common">Darkbarbel catfish</name>
    <name type="synonym">Pelteobagrus vachellii</name>
    <dbReference type="NCBI Taxonomy" id="175792"/>
    <lineage>
        <taxon>Eukaryota</taxon>
        <taxon>Metazoa</taxon>
        <taxon>Chordata</taxon>
        <taxon>Craniata</taxon>
        <taxon>Vertebrata</taxon>
        <taxon>Euteleostomi</taxon>
        <taxon>Actinopterygii</taxon>
        <taxon>Neopterygii</taxon>
        <taxon>Teleostei</taxon>
        <taxon>Ostariophysi</taxon>
        <taxon>Siluriformes</taxon>
        <taxon>Bagridae</taxon>
        <taxon>Tachysurus</taxon>
    </lineage>
</organism>
<comment type="caution">
    <text evidence="2">The sequence shown here is derived from an EMBL/GenBank/DDBJ whole genome shotgun (WGS) entry which is preliminary data.</text>
</comment>
<accession>A0AA88P200</accession>
<sequence length="274" mass="30259">MSYSQRALLVLALLGVLSAIMSLMSASLIFQLNAGLKESGSAVPGEMWTVLKPLSAVLSALSLTLNSSSAIICLLHSHFTAEMWREHTHRYRAEWFLSDSRVIRHVAIGLFCAGISFYLGGLSIYMLLVFEIETGIASVCVLSSGILVLLVLVAHTLVRVACTSRHFYNQHVNTVYQNDPEISPGICTVASELSIREKTTRQRSEDGMNHLFTNTEPKQYSSEREAYGVSGRIHRTLSTESGLLQTHTKPWKGVNNEMRTVLTRKATGKDSTLV</sequence>
<dbReference type="Pfam" id="PF15038">
    <property type="entry name" value="Jiraiya"/>
    <property type="match status" value="1"/>
</dbReference>
<feature type="transmembrane region" description="Helical" evidence="1">
    <location>
        <begin position="136"/>
        <end position="158"/>
    </location>
</feature>
<feature type="transmembrane region" description="Helical" evidence="1">
    <location>
        <begin position="55"/>
        <end position="81"/>
    </location>
</feature>
<evidence type="ECO:0000313" key="2">
    <source>
        <dbReference type="EMBL" id="KAK2869114.1"/>
    </source>
</evidence>
<name>A0AA88P200_TACVA</name>
<evidence type="ECO:0000313" key="3">
    <source>
        <dbReference type="Proteomes" id="UP001187315"/>
    </source>
</evidence>
<keyword evidence="1" id="KW-1133">Transmembrane helix</keyword>
<dbReference type="Proteomes" id="UP001187315">
    <property type="component" value="Unassembled WGS sequence"/>
</dbReference>
<reference evidence="2" key="1">
    <citation type="submission" date="2023-08" db="EMBL/GenBank/DDBJ databases">
        <title>Pelteobagrus vachellii genome.</title>
        <authorList>
            <person name="Liu H."/>
        </authorList>
    </citation>
    <scope>NUCLEOTIDE SEQUENCE</scope>
    <source>
        <strain evidence="2">PRFRI_2022a</strain>
        <tissue evidence="2">Muscle</tissue>
    </source>
</reference>
<keyword evidence="1" id="KW-0472">Membrane</keyword>
<dbReference type="PANTHER" id="PTHR36132">
    <property type="entry name" value="TRANSMEMBRANE PROTEIN 221"/>
    <property type="match status" value="1"/>
</dbReference>
<evidence type="ECO:0000256" key="1">
    <source>
        <dbReference type="SAM" id="Phobius"/>
    </source>
</evidence>
<gene>
    <name evidence="2" type="ORF">Q7C36_000985</name>
</gene>
<keyword evidence="3" id="KW-1185">Reference proteome</keyword>